<proteinExistence type="predicted"/>
<dbReference type="EMBL" id="JXYS01000027">
    <property type="protein sequence ID" value="KJF17943.1"/>
    <property type="molecule type" value="Genomic_DNA"/>
</dbReference>
<dbReference type="STRING" id="1280514.AXFE_12280"/>
<comment type="caution">
    <text evidence="1">The sequence shown here is derived from an EMBL/GenBank/DDBJ whole genome shotgun (WGS) entry which is preliminary data.</text>
</comment>
<evidence type="ECO:0000313" key="1">
    <source>
        <dbReference type="EMBL" id="KJF17943.1"/>
    </source>
</evidence>
<protein>
    <submittedName>
        <fullName evidence="1">Uncharacterized protein</fullName>
    </submittedName>
</protein>
<dbReference type="RefSeq" id="WP_235347650.1">
    <property type="nucleotide sequence ID" value="NZ_JXYS01000027.1"/>
</dbReference>
<accession>A0A0D8HJ47</accession>
<dbReference type="AlphaFoldDB" id="A0A0D8HJ47"/>
<organism evidence="1 2">
    <name type="scientific">Acidithrix ferrooxidans</name>
    <dbReference type="NCBI Taxonomy" id="1280514"/>
    <lineage>
        <taxon>Bacteria</taxon>
        <taxon>Bacillati</taxon>
        <taxon>Actinomycetota</taxon>
        <taxon>Acidimicrobiia</taxon>
        <taxon>Acidimicrobiales</taxon>
        <taxon>Acidimicrobiaceae</taxon>
        <taxon>Acidithrix</taxon>
    </lineage>
</organism>
<keyword evidence="2" id="KW-1185">Reference proteome</keyword>
<name>A0A0D8HJ47_9ACTN</name>
<dbReference type="Proteomes" id="UP000032360">
    <property type="component" value="Unassembled WGS sequence"/>
</dbReference>
<gene>
    <name evidence="1" type="ORF">AXFE_12280</name>
</gene>
<evidence type="ECO:0000313" key="2">
    <source>
        <dbReference type="Proteomes" id="UP000032360"/>
    </source>
</evidence>
<reference evidence="1 2" key="1">
    <citation type="submission" date="2015-01" db="EMBL/GenBank/DDBJ databases">
        <title>Draft genome of the acidophilic iron oxidizer Acidithrix ferrooxidans strain Py-F3.</title>
        <authorList>
            <person name="Poehlein A."/>
            <person name="Eisen S."/>
            <person name="Schloemann M."/>
            <person name="Johnson B.D."/>
            <person name="Daniel R."/>
            <person name="Muehling M."/>
        </authorList>
    </citation>
    <scope>NUCLEOTIDE SEQUENCE [LARGE SCALE GENOMIC DNA]</scope>
    <source>
        <strain evidence="1 2">Py-F3</strain>
    </source>
</reference>
<sequence>MTFGKKIGHLDQLNKVRTQPVPSTIKIDNYPASQGSNETIPATVHAINNP</sequence>